<sequence length="66" mass="7053">MPCSARSRSASHVILFSGESCPTVLLVSIPDKISREGLSERRSAVDRDYAETSESVRKAASPLSAS</sequence>
<dbReference type="Proteomes" id="UP001307889">
    <property type="component" value="Chromosome 12"/>
</dbReference>
<evidence type="ECO:0000256" key="1">
    <source>
        <dbReference type="SAM" id="MobiDB-lite"/>
    </source>
</evidence>
<proteinExistence type="predicted"/>
<feature type="compositionally biased region" description="Basic and acidic residues" evidence="1">
    <location>
        <begin position="38"/>
        <end position="57"/>
    </location>
</feature>
<evidence type="ECO:0000313" key="3">
    <source>
        <dbReference type="Proteomes" id="UP001307889"/>
    </source>
</evidence>
<reference evidence="2 3" key="1">
    <citation type="submission" date="2023-09" db="EMBL/GenBank/DDBJ databases">
        <title>Nesidiocoris tenuis whole genome shotgun sequence.</title>
        <authorList>
            <person name="Shibata T."/>
            <person name="Shimoda M."/>
            <person name="Kobayashi T."/>
            <person name="Uehara T."/>
        </authorList>
    </citation>
    <scope>NUCLEOTIDE SEQUENCE [LARGE SCALE GENOMIC DNA]</scope>
    <source>
        <strain evidence="2 3">Japan</strain>
    </source>
</reference>
<organism evidence="2 3">
    <name type="scientific">Nesidiocoris tenuis</name>
    <dbReference type="NCBI Taxonomy" id="355587"/>
    <lineage>
        <taxon>Eukaryota</taxon>
        <taxon>Metazoa</taxon>
        <taxon>Ecdysozoa</taxon>
        <taxon>Arthropoda</taxon>
        <taxon>Hexapoda</taxon>
        <taxon>Insecta</taxon>
        <taxon>Pterygota</taxon>
        <taxon>Neoptera</taxon>
        <taxon>Paraneoptera</taxon>
        <taxon>Hemiptera</taxon>
        <taxon>Heteroptera</taxon>
        <taxon>Panheteroptera</taxon>
        <taxon>Cimicomorpha</taxon>
        <taxon>Miridae</taxon>
        <taxon>Dicyphina</taxon>
        <taxon>Nesidiocoris</taxon>
    </lineage>
</organism>
<name>A0ABN7BA92_9HEMI</name>
<gene>
    <name evidence="2" type="ORF">NTJ_14117</name>
</gene>
<dbReference type="EMBL" id="AP028920">
    <property type="protein sequence ID" value="BET01301.1"/>
    <property type="molecule type" value="Genomic_DNA"/>
</dbReference>
<protein>
    <submittedName>
        <fullName evidence="2">Uncharacterized protein</fullName>
    </submittedName>
</protein>
<feature type="region of interest" description="Disordered" evidence="1">
    <location>
        <begin position="38"/>
        <end position="66"/>
    </location>
</feature>
<accession>A0ABN7BA92</accession>
<evidence type="ECO:0000313" key="2">
    <source>
        <dbReference type="EMBL" id="BET01301.1"/>
    </source>
</evidence>
<keyword evidence="3" id="KW-1185">Reference proteome</keyword>